<dbReference type="PROSITE" id="PS51857">
    <property type="entry name" value="CSD_2"/>
    <property type="match status" value="1"/>
</dbReference>
<protein>
    <recommendedName>
        <fullName evidence="1">CSD domain-containing protein</fullName>
    </recommendedName>
</protein>
<reference evidence="2" key="2">
    <citation type="submission" date="2019-07" db="EMBL/GenBank/DDBJ databases">
        <authorList>
            <person name="Yang Y."/>
            <person name="Bocs S."/>
            <person name="Baudouin L."/>
        </authorList>
    </citation>
    <scope>NUCLEOTIDE SEQUENCE</scope>
    <source>
        <tissue evidence="2">Spear leaf of Hainan Tall coconut</tissue>
    </source>
</reference>
<dbReference type="PANTHER" id="PTHR46565:SF20">
    <property type="entry name" value="COLD SHOCK DOMAIN-CONTAINING PROTEIN 4"/>
    <property type="match status" value="1"/>
</dbReference>
<keyword evidence="3" id="KW-1185">Reference proteome</keyword>
<dbReference type="CDD" id="cd04458">
    <property type="entry name" value="CSP_CDS"/>
    <property type="match status" value="1"/>
</dbReference>
<accession>A0A8K0HXS2</accession>
<dbReference type="GO" id="GO:0003676">
    <property type="term" value="F:nucleic acid binding"/>
    <property type="evidence" value="ECO:0007669"/>
    <property type="project" value="InterPro"/>
</dbReference>
<dbReference type="SUPFAM" id="SSF50249">
    <property type="entry name" value="Nucleic acid-binding proteins"/>
    <property type="match status" value="1"/>
</dbReference>
<evidence type="ECO:0000313" key="2">
    <source>
        <dbReference type="EMBL" id="KAG1328144.1"/>
    </source>
</evidence>
<evidence type="ECO:0000313" key="3">
    <source>
        <dbReference type="Proteomes" id="UP000797356"/>
    </source>
</evidence>
<gene>
    <name evidence="2" type="ORF">COCNU_01G020780</name>
</gene>
<dbReference type="PROSITE" id="PS00352">
    <property type="entry name" value="CSD_1"/>
    <property type="match status" value="1"/>
</dbReference>
<dbReference type="Proteomes" id="UP000797356">
    <property type="component" value="Chromosome 1"/>
</dbReference>
<evidence type="ECO:0000259" key="1">
    <source>
        <dbReference type="PROSITE" id="PS51857"/>
    </source>
</evidence>
<proteinExistence type="predicted"/>
<dbReference type="EMBL" id="CM017872">
    <property type="protein sequence ID" value="KAG1328144.1"/>
    <property type="molecule type" value="Genomic_DNA"/>
</dbReference>
<dbReference type="Gene3D" id="2.40.50.140">
    <property type="entry name" value="Nucleic acid-binding proteins"/>
    <property type="match status" value="1"/>
</dbReference>
<sequence>MKASGLRPWSGNSLKSWNMRWRSRERLERGIKVEDGGCPQGFGNGLLLLFFMMANKSGRLMRMVEWFNKTKGFGFITPDDGDEDLFVHQSLIKVEDYRSLTKGEP</sequence>
<dbReference type="InterPro" id="IPR012340">
    <property type="entry name" value="NA-bd_OB-fold"/>
</dbReference>
<dbReference type="SMART" id="SM00357">
    <property type="entry name" value="CSP"/>
    <property type="match status" value="1"/>
</dbReference>
<dbReference type="InterPro" id="IPR019844">
    <property type="entry name" value="CSD_CS"/>
</dbReference>
<dbReference type="InterPro" id="IPR011129">
    <property type="entry name" value="CSD"/>
</dbReference>
<dbReference type="PRINTS" id="PR00050">
    <property type="entry name" value="COLDSHOCK"/>
</dbReference>
<feature type="domain" description="CSD" evidence="1">
    <location>
        <begin position="59"/>
        <end position="105"/>
    </location>
</feature>
<dbReference type="InterPro" id="IPR002059">
    <property type="entry name" value="CSP_DNA-bd"/>
</dbReference>
<dbReference type="Pfam" id="PF00313">
    <property type="entry name" value="CSD"/>
    <property type="match status" value="1"/>
</dbReference>
<name>A0A8K0HXS2_COCNU</name>
<dbReference type="OrthoDB" id="422005at2759"/>
<reference evidence="2" key="1">
    <citation type="journal article" date="2017" name="Gigascience">
        <title>The genome draft of coconut (Cocos nucifera).</title>
        <authorList>
            <person name="Xiao Y."/>
            <person name="Xu P."/>
            <person name="Fan H."/>
            <person name="Baudouin L."/>
            <person name="Xia W."/>
            <person name="Bocs S."/>
            <person name="Xu J."/>
            <person name="Li Q."/>
            <person name="Guo A."/>
            <person name="Zhou L."/>
            <person name="Li J."/>
            <person name="Wu Y."/>
            <person name="Ma Z."/>
            <person name="Armero A."/>
            <person name="Issali A.E."/>
            <person name="Liu N."/>
            <person name="Peng M."/>
            <person name="Yang Y."/>
        </authorList>
    </citation>
    <scope>NUCLEOTIDE SEQUENCE</scope>
    <source>
        <tissue evidence="2">Spear leaf of Hainan Tall coconut</tissue>
    </source>
</reference>
<dbReference type="PANTHER" id="PTHR46565">
    <property type="entry name" value="COLD SHOCK DOMAIN PROTEIN 2"/>
    <property type="match status" value="1"/>
</dbReference>
<organism evidence="2 3">
    <name type="scientific">Cocos nucifera</name>
    <name type="common">Coconut palm</name>
    <dbReference type="NCBI Taxonomy" id="13894"/>
    <lineage>
        <taxon>Eukaryota</taxon>
        <taxon>Viridiplantae</taxon>
        <taxon>Streptophyta</taxon>
        <taxon>Embryophyta</taxon>
        <taxon>Tracheophyta</taxon>
        <taxon>Spermatophyta</taxon>
        <taxon>Magnoliopsida</taxon>
        <taxon>Liliopsida</taxon>
        <taxon>Arecaceae</taxon>
        <taxon>Arecoideae</taxon>
        <taxon>Cocoseae</taxon>
        <taxon>Attaleinae</taxon>
        <taxon>Cocos</taxon>
    </lineage>
</organism>
<comment type="caution">
    <text evidence="2">The sequence shown here is derived from an EMBL/GenBank/DDBJ whole genome shotgun (WGS) entry which is preliminary data.</text>
</comment>
<dbReference type="AlphaFoldDB" id="A0A8K0HXS2"/>